<dbReference type="AlphaFoldDB" id="A0A9X9LFQ0"/>
<reference evidence="1 2" key="1">
    <citation type="submission" date="2018-10" db="EMBL/GenBank/DDBJ databases">
        <authorList>
            <person name="Ekblom R."/>
            <person name="Jareborg N."/>
        </authorList>
    </citation>
    <scope>NUCLEOTIDE SEQUENCE [LARGE SCALE GENOMIC DNA]</scope>
    <source>
        <tissue evidence="1">Muscle</tissue>
    </source>
</reference>
<accession>A0A9X9LFQ0</accession>
<keyword evidence="2" id="KW-1185">Reference proteome</keyword>
<name>A0A9X9LFQ0_GULGU</name>
<sequence length="70" mass="8187">MVPTLRKGFFSQRGFIESLTAGREARRQRMKGFNTDTSRKAVCPTCQWTREDSRPLAYHETHLRTTNKNN</sequence>
<gene>
    <name evidence="1" type="ORF">BN2614_LOCUS4</name>
</gene>
<comment type="caution">
    <text evidence="1">The sequence shown here is derived from an EMBL/GenBank/DDBJ whole genome shotgun (WGS) entry which is preliminary data.</text>
</comment>
<protein>
    <submittedName>
        <fullName evidence="1">Uncharacterized protein</fullName>
    </submittedName>
</protein>
<dbReference type="EMBL" id="CYRY02002276">
    <property type="protein sequence ID" value="VCW66944.1"/>
    <property type="molecule type" value="Genomic_DNA"/>
</dbReference>
<organism evidence="1 2">
    <name type="scientific">Gulo gulo</name>
    <name type="common">Wolverine</name>
    <name type="synonym">Gluton</name>
    <dbReference type="NCBI Taxonomy" id="48420"/>
    <lineage>
        <taxon>Eukaryota</taxon>
        <taxon>Metazoa</taxon>
        <taxon>Chordata</taxon>
        <taxon>Craniata</taxon>
        <taxon>Vertebrata</taxon>
        <taxon>Euteleostomi</taxon>
        <taxon>Mammalia</taxon>
        <taxon>Eutheria</taxon>
        <taxon>Laurasiatheria</taxon>
        <taxon>Carnivora</taxon>
        <taxon>Caniformia</taxon>
        <taxon>Musteloidea</taxon>
        <taxon>Mustelidae</taxon>
        <taxon>Guloninae</taxon>
        <taxon>Gulo</taxon>
    </lineage>
</organism>
<evidence type="ECO:0000313" key="2">
    <source>
        <dbReference type="Proteomes" id="UP000269945"/>
    </source>
</evidence>
<evidence type="ECO:0000313" key="1">
    <source>
        <dbReference type="EMBL" id="VCW66944.1"/>
    </source>
</evidence>
<dbReference type="Proteomes" id="UP000269945">
    <property type="component" value="Unassembled WGS sequence"/>
</dbReference>
<proteinExistence type="predicted"/>